<sequence length="339" mass="37463">MSNDAEPFPAWVYEDKRGAVIGATTFLSVVAVVAVLLRFKCRLMVKAKFGIDDWLILASLPFSIIEAILVAYTTRLGLGRHVKIVPITTLAQGGKFFFLAQIFWIIATGLVKLSILAFYLRVFGILNYIRFSAWALIILVASWMIGNTVAHGLQCIPVEKIWDSALPGRCLDTVLLYLIGSIADVVFDFIILFLPLPAILRLQLPTSRKLSLLVIFALGGLTCILSLIRFLQAKQAIWDRADLTWISWEPLIWATAEPCLGTLCACLPVLQPLLQIAKEKLMGSPRIAALIPTKEKASEKSQPSWKTRSSHRARGSELSNSSEASLQGASGTRHWDTEA</sequence>
<gene>
    <name evidence="1" type="ORF">O1611_g2409</name>
</gene>
<dbReference type="Proteomes" id="UP001153332">
    <property type="component" value="Unassembled WGS sequence"/>
</dbReference>
<proteinExistence type="predicted"/>
<organism evidence="1 2">
    <name type="scientific">Lasiodiplodia mahajangana</name>
    <dbReference type="NCBI Taxonomy" id="1108764"/>
    <lineage>
        <taxon>Eukaryota</taxon>
        <taxon>Fungi</taxon>
        <taxon>Dikarya</taxon>
        <taxon>Ascomycota</taxon>
        <taxon>Pezizomycotina</taxon>
        <taxon>Dothideomycetes</taxon>
        <taxon>Dothideomycetes incertae sedis</taxon>
        <taxon>Botryosphaeriales</taxon>
        <taxon>Botryosphaeriaceae</taxon>
        <taxon>Lasiodiplodia</taxon>
    </lineage>
</organism>
<name>A0ACC2JVB1_9PEZI</name>
<keyword evidence="2" id="KW-1185">Reference proteome</keyword>
<comment type="caution">
    <text evidence="1">The sequence shown here is derived from an EMBL/GenBank/DDBJ whole genome shotgun (WGS) entry which is preliminary data.</text>
</comment>
<protein>
    <submittedName>
        <fullName evidence="1">Uncharacterized protein</fullName>
    </submittedName>
</protein>
<evidence type="ECO:0000313" key="1">
    <source>
        <dbReference type="EMBL" id="KAJ8131217.1"/>
    </source>
</evidence>
<accession>A0ACC2JVB1</accession>
<reference evidence="1" key="1">
    <citation type="submission" date="2022-12" db="EMBL/GenBank/DDBJ databases">
        <title>Genome Sequence of Lasiodiplodia mahajangana.</title>
        <authorList>
            <person name="Buettner E."/>
        </authorList>
    </citation>
    <scope>NUCLEOTIDE SEQUENCE</scope>
    <source>
        <strain evidence="1">VT137</strain>
    </source>
</reference>
<evidence type="ECO:0000313" key="2">
    <source>
        <dbReference type="Proteomes" id="UP001153332"/>
    </source>
</evidence>
<dbReference type="EMBL" id="JAPUUL010000335">
    <property type="protein sequence ID" value="KAJ8131217.1"/>
    <property type="molecule type" value="Genomic_DNA"/>
</dbReference>